<dbReference type="Proteomes" id="UP001279410">
    <property type="component" value="Unassembled WGS sequence"/>
</dbReference>
<proteinExistence type="predicted"/>
<keyword evidence="3" id="KW-1185">Reference proteome</keyword>
<name>A0AAD3QXL2_LATJO</name>
<organism evidence="2 3">
    <name type="scientific">Lates japonicus</name>
    <name type="common">Japanese lates</name>
    <dbReference type="NCBI Taxonomy" id="270547"/>
    <lineage>
        <taxon>Eukaryota</taxon>
        <taxon>Metazoa</taxon>
        <taxon>Chordata</taxon>
        <taxon>Craniata</taxon>
        <taxon>Vertebrata</taxon>
        <taxon>Euteleostomi</taxon>
        <taxon>Actinopterygii</taxon>
        <taxon>Neopterygii</taxon>
        <taxon>Teleostei</taxon>
        <taxon>Neoteleostei</taxon>
        <taxon>Acanthomorphata</taxon>
        <taxon>Carangaria</taxon>
        <taxon>Carangaria incertae sedis</taxon>
        <taxon>Centropomidae</taxon>
        <taxon>Lates</taxon>
    </lineage>
</organism>
<sequence>MENHPTDLSLPRNHCVVRRGTCLRCKVGKIYRSRAHRYLHPSGAGHVWQEAQNMSASSRGMMVDYVYKQATGEYHEKIKKRSSSVSPGAFCYYKIHLDPAVALAAESPINMMPWQGDANMIDRFGGGLT</sequence>
<accession>A0AAD3QXL2</accession>
<dbReference type="Pfam" id="PF09750">
    <property type="entry name" value="DRY_EERY"/>
    <property type="match status" value="1"/>
</dbReference>
<feature type="domain" description="Suppressor of white apricot N-terminal" evidence="1">
    <location>
        <begin position="93"/>
        <end position="124"/>
    </location>
</feature>
<dbReference type="AlphaFoldDB" id="A0AAD3QXL2"/>
<gene>
    <name evidence="2" type="ORF">AKAME5_002715400</name>
</gene>
<evidence type="ECO:0000313" key="2">
    <source>
        <dbReference type="EMBL" id="GLD47386.1"/>
    </source>
</evidence>
<comment type="caution">
    <text evidence="2">The sequence shown here is derived from an EMBL/GenBank/DDBJ whole genome shotgun (WGS) entry which is preliminary data.</text>
</comment>
<protein>
    <submittedName>
        <fullName evidence="2">CLK4-associating serine/arginine rich protein isoform X1</fullName>
    </submittedName>
</protein>
<evidence type="ECO:0000313" key="3">
    <source>
        <dbReference type="Proteomes" id="UP001279410"/>
    </source>
</evidence>
<dbReference type="InterPro" id="IPR019147">
    <property type="entry name" value="SWAP_N_domain"/>
</dbReference>
<dbReference type="EMBL" id="BRZM01003319">
    <property type="protein sequence ID" value="GLD47386.1"/>
    <property type="molecule type" value="Genomic_DNA"/>
</dbReference>
<reference evidence="2" key="1">
    <citation type="submission" date="2022-08" db="EMBL/GenBank/DDBJ databases">
        <title>Genome sequencing of akame (Lates japonicus).</title>
        <authorList>
            <person name="Hashiguchi Y."/>
            <person name="Takahashi H."/>
        </authorList>
    </citation>
    <scope>NUCLEOTIDE SEQUENCE</scope>
    <source>
        <strain evidence="2">Kochi</strain>
    </source>
</reference>
<evidence type="ECO:0000259" key="1">
    <source>
        <dbReference type="Pfam" id="PF09750"/>
    </source>
</evidence>